<protein>
    <recommendedName>
        <fullName evidence="7 8">Phospho-N-acetylmuramoyl-pentapeptide-transferase</fullName>
        <ecNumber evidence="7 8">2.7.8.13</ecNumber>
    </recommendedName>
    <alternativeName>
        <fullName evidence="7">UDP-MurNAc-pentapeptide phosphotransferase</fullName>
    </alternativeName>
</protein>
<comment type="pathway">
    <text evidence="7">Cell wall biogenesis; peptidoglycan biosynthesis.</text>
</comment>
<feature type="binding site" evidence="9">
    <location>
        <position position="169"/>
    </location>
    <ligand>
        <name>Mg(2+)</name>
        <dbReference type="ChEBI" id="CHEBI:18420"/>
    </ligand>
</feature>
<keyword evidence="7 9" id="KW-0460">Magnesium</keyword>
<comment type="function">
    <text evidence="7">Catalyzes the initial step of the lipid cycle reactions in the biosynthesis of the cell wall peptidoglycan: transfers peptidoglycan precursor phospho-MurNAc-pentapeptide from UDP-MurNAc-pentapeptide onto the lipid carrier undecaprenyl phosphate, yielding undecaprenyl-pyrophosphoryl-MurNAc-pentapeptide, known as lipid I.</text>
</comment>
<dbReference type="GO" id="GO:0046872">
    <property type="term" value="F:metal ion binding"/>
    <property type="evidence" value="ECO:0007669"/>
    <property type="project" value="UniProtKB-KW"/>
</dbReference>
<feature type="transmembrane region" description="Helical" evidence="7">
    <location>
        <begin position="82"/>
        <end position="102"/>
    </location>
</feature>
<keyword evidence="7 9" id="KW-0479">Metal-binding</keyword>
<keyword evidence="5 7" id="KW-1133">Transmembrane helix</keyword>
<dbReference type="CDD" id="cd06852">
    <property type="entry name" value="GT_MraY"/>
    <property type="match status" value="1"/>
</dbReference>
<dbReference type="PANTHER" id="PTHR22926:SF5">
    <property type="entry name" value="PHOSPHO-N-ACETYLMURAMOYL-PENTAPEPTIDE-TRANSFERASE HOMOLOG"/>
    <property type="match status" value="1"/>
</dbReference>
<reference evidence="11" key="1">
    <citation type="submission" date="2016-10" db="EMBL/GenBank/DDBJ databases">
        <authorList>
            <person name="Varghese N."/>
            <person name="Submissions S."/>
        </authorList>
    </citation>
    <scope>NUCLEOTIDE SEQUENCE [LARGE SCALE GENOMIC DNA]</scope>
    <source>
        <strain evidence="11">Z-7934</strain>
    </source>
</reference>
<feature type="transmembrane region" description="Helical" evidence="7">
    <location>
        <begin position="50"/>
        <end position="70"/>
    </location>
</feature>
<name>A0A1I3FXV1_9FIRM</name>
<comment type="similarity">
    <text evidence="2 7">Belongs to the glycosyltransferase 4 family. MraY subfamily.</text>
</comment>
<dbReference type="GO" id="GO:0005886">
    <property type="term" value="C:plasma membrane"/>
    <property type="evidence" value="ECO:0007669"/>
    <property type="project" value="UniProtKB-SubCell"/>
</dbReference>
<proteinExistence type="inferred from homology"/>
<feature type="transmembrane region" description="Helical" evidence="7">
    <location>
        <begin position="201"/>
        <end position="221"/>
    </location>
</feature>
<dbReference type="AlphaFoldDB" id="A0A1I3FXV1"/>
<dbReference type="OrthoDB" id="9805475at2"/>
<dbReference type="InterPro" id="IPR018480">
    <property type="entry name" value="PNAcMuramoyl-5peptid_Trfase_CS"/>
</dbReference>
<keyword evidence="7" id="KW-0133">Cell shape</keyword>
<evidence type="ECO:0000313" key="11">
    <source>
        <dbReference type="Proteomes" id="UP000199287"/>
    </source>
</evidence>
<evidence type="ECO:0000256" key="6">
    <source>
        <dbReference type="ARBA" id="ARBA00023136"/>
    </source>
</evidence>
<dbReference type="PANTHER" id="PTHR22926">
    <property type="entry name" value="PHOSPHO-N-ACETYLMURAMOYL-PENTAPEPTIDE-TRANSFERASE"/>
    <property type="match status" value="1"/>
</dbReference>
<keyword evidence="7" id="KW-0961">Cell wall biogenesis/degradation</keyword>
<sequence>MILQRALILSILLGFVFSTMIGPFMIPALRRVKAGQSIREDGPQTHLIKAGTPTMGGLIMIPSSILAVILLTEMTYELKAAFLSFLGFAIIGFIDDYLKVVLKRPLGLRAYQKMGLQIFVTAIFIGLADYLLILPEKLFIPYARVYIDLGILWIPFLFFVIIGTVNSVNLTDGLDGLASGITVIVTGFFSLVAWHMGYQDLAWFAGAVSGSCIGFLVYNIYPAKIFMGDTGSLALGGAIAALAVITNMTLLLPIVGGVFFIETLSVMIQVAGYKTTGKRIFRMSPLHHHFELCGWSETRVVTVFWGVTIILCLAGILGIQ</sequence>
<keyword evidence="7" id="KW-0132">Cell division</keyword>
<comment type="cofactor">
    <cofactor evidence="7 9">
        <name>Mg(2+)</name>
        <dbReference type="ChEBI" id="CHEBI:18420"/>
    </cofactor>
</comment>
<feature type="transmembrane region" description="Helical" evidence="7">
    <location>
        <begin position="177"/>
        <end position="195"/>
    </location>
</feature>
<keyword evidence="7" id="KW-1003">Cell membrane</keyword>
<keyword evidence="7" id="KW-0131">Cell cycle</keyword>
<dbReference type="UniPathway" id="UPA00219"/>
<evidence type="ECO:0000313" key="10">
    <source>
        <dbReference type="EMBL" id="SFI15741.1"/>
    </source>
</evidence>
<dbReference type="Pfam" id="PF00953">
    <property type="entry name" value="Glycos_transf_4"/>
    <property type="match status" value="1"/>
</dbReference>
<evidence type="ECO:0000256" key="7">
    <source>
        <dbReference type="HAMAP-Rule" id="MF_00038"/>
    </source>
</evidence>
<dbReference type="GO" id="GO:0051992">
    <property type="term" value="F:UDP-N-acetylmuramoyl-L-alanyl-D-glutamyl-meso-2,6-diaminopimelyl-D-alanyl-D-alanine:undecaprenyl-phosphate transferase activity"/>
    <property type="evidence" value="ECO:0007669"/>
    <property type="project" value="RHEA"/>
</dbReference>
<dbReference type="PROSITE" id="PS01348">
    <property type="entry name" value="MRAY_2"/>
    <property type="match status" value="1"/>
</dbReference>
<comment type="catalytic activity">
    <reaction evidence="7">
        <text>UDP-N-acetyl-alpha-D-muramoyl-L-alanyl-gamma-D-glutamyl-meso-2,6-diaminopimeloyl-D-alanyl-D-alanine + di-trans,octa-cis-undecaprenyl phosphate = di-trans,octa-cis-undecaprenyl diphospho-N-acetyl-alpha-D-muramoyl-L-alanyl-D-glutamyl-meso-2,6-diaminopimeloyl-D-alanyl-D-alanine + UMP</text>
        <dbReference type="Rhea" id="RHEA:28386"/>
        <dbReference type="ChEBI" id="CHEBI:57865"/>
        <dbReference type="ChEBI" id="CHEBI:60392"/>
        <dbReference type="ChEBI" id="CHEBI:61386"/>
        <dbReference type="ChEBI" id="CHEBI:61387"/>
        <dbReference type="EC" id="2.7.8.13"/>
    </reaction>
</comment>
<feature type="transmembrane region" description="Helical" evidence="7">
    <location>
        <begin position="233"/>
        <end position="261"/>
    </location>
</feature>
<dbReference type="NCBIfam" id="TIGR00445">
    <property type="entry name" value="mraY"/>
    <property type="match status" value="1"/>
</dbReference>
<comment type="subcellular location">
    <subcellularLocation>
        <location evidence="7">Cell membrane</location>
        <topology evidence="7">Multi-pass membrane protein</topology>
    </subcellularLocation>
    <subcellularLocation>
        <location evidence="1">Membrane</location>
        <topology evidence="1">Multi-pass membrane protein</topology>
    </subcellularLocation>
</comment>
<evidence type="ECO:0000256" key="1">
    <source>
        <dbReference type="ARBA" id="ARBA00004141"/>
    </source>
</evidence>
<evidence type="ECO:0000256" key="9">
    <source>
        <dbReference type="PIRSR" id="PIRSR600715-1"/>
    </source>
</evidence>
<feature type="transmembrane region" description="Helical" evidence="7">
    <location>
        <begin position="6"/>
        <end position="29"/>
    </location>
</feature>
<dbReference type="GO" id="GO:0008963">
    <property type="term" value="F:phospho-N-acetylmuramoyl-pentapeptide-transferase activity"/>
    <property type="evidence" value="ECO:0007669"/>
    <property type="project" value="UniProtKB-UniRule"/>
</dbReference>
<evidence type="ECO:0000256" key="5">
    <source>
        <dbReference type="ARBA" id="ARBA00022989"/>
    </source>
</evidence>
<dbReference type="EMBL" id="FOQA01000007">
    <property type="protein sequence ID" value="SFI15741.1"/>
    <property type="molecule type" value="Genomic_DNA"/>
</dbReference>
<dbReference type="RefSeq" id="WP_093372832.1">
    <property type="nucleotide sequence ID" value="NZ_FOQA01000007.1"/>
</dbReference>
<feature type="transmembrane region" description="Helical" evidence="7">
    <location>
        <begin position="300"/>
        <end position="319"/>
    </location>
</feature>
<feature type="transmembrane region" description="Helical" evidence="7">
    <location>
        <begin position="114"/>
        <end position="133"/>
    </location>
</feature>
<dbReference type="InterPro" id="IPR000715">
    <property type="entry name" value="Glycosyl_transferase_4"/>
</dbReference>
<dbReference type="GO" id="GO:0051301">
    <property type="term" value="P:cell division"/>
    <property type="evidence" value="ECO:0007669"/>
    <property type="project" value="UniProtKB-KW"/>
</dbReference>
<dbReference type="PROSITE" id="PS01347">
    <property type="entry name" value="MRAY_1"/>
    <property type="match status" value="1"/>
</dbReference>
<keyword evidence="7" id="KW-0573">Peptidoglycan synthesis</keyword>
<organism evidence="10 11">
    <name type="scientific">Tindallia magadiensis</name>
    <dbReference type="NCBI Taxonomy" id="69895"/>
    <lineage>
        <taxon>Bacteria</taxon>
        <taxon>Bacillati</taxon>
        <taxon>Bacillota</taxon>
        <taxon>Clostridia</taxon>
        <taxon>Peptostreptococcales</taxon>
        <taxon>Tindalliaceae</taxon>
        <taxon>Tindallia</taxon>
    </lineage>
</organism>
<feature type="transmembrane region" description="Helical" evidence="7">
    <location>
        <begin position="145"/>
        <end position="165"/>
    </location>
</feature>
<dbReference type="GO" id="GO:0008360">
    <property type="term" value="P:regulation of cell shape"/>
    <property type="evidence" value="ECO:0007669"/>
    <property type="project" value="UniProtKB-KW"/>
</dbReference>
<evidence type="ECO:0000256" key="3">
    <source>
        <dbReference type="ARBA" id="ARBA00022679"/>
    </source>
</evidence>
<dbReference type="GO" id="GO:0009252">
    <property type="term" value="P:peptidoglycan biosynthetic process"/>
    <property type="evidence" value="ECO:0007669"/>
    <property type="project" value="UniProtKB-UniRule"/>
</dbReference>
<keyword evidence="4 7" id="KW-0812">Transmembrane</keyword>
<accession>A0A1I3FXV1</accession>
<dbReference type="Proteomes" id="UP000199287">
    <property type="component" value="Unassembled WGS sequence"/>
</dbReference>
<keyword evidence="6 7" id="KW-0472">Membrane</keyword>
<gene>
    <name evidence="7" type="primary">mraY</name>
    <name evidence="10" type="ORF">SAMN05192551_10785</name>
</gene>
<evidence type="ECO:0000256" key="2">
    <source>
        <dbReference type="ARBA" id="ARBA00005583"/>
    </source>
</evidence>
<dbReference type="GO" id="GO:0071555">
    <property type="term" value="P:cell wall organization"/>
    <property type="evidence" value="ECO:0007669"/>
    <property type="project" value="UniProtKB-KW"/>
</dbReference>
<dbReference type="STRING" id="69895.SAMN05192551_10785"/>
<keyword evidence="11" id="KW-1185">Reference proteome</keyword>
<evidence type="ECO:0000256" key="8">
    <source>
        <dbReference type="NCBIfam" id="TIGR00445"/>
    </source>
</evidence>
<dbReference type="InterPro" id="IPR003524">
    <property type="entry name" value="PNAcMuramoyl-5peptid_Trfase"/>
</dbReference>
<feature type="binding site" evidence="9">
    <location>
        <position position="229"/>
    </location>
    <ligand>
        <name>Mg(2+)</name>
        <dbReference type="ChEBI" id="CHEBI:18420"/>
    </ligand>
</feature>
<dbReference type="EC" id="2.7.8.13" evidence="7 8"/>
<dbReference type="HAMAP" id="MF_00038">
    <property type="entry name" value="MraY"/>
    <property type="match status" value="1"/>
</dbReference>
<keyword evidence="3 7" id="KW-0808">Transferase</keyword>
<evidence type="ECO:0000256" key="4">
    <source>
        <dbReference type="ARBA" id="ARBA00022692"/>
    </source>
</evidence>